<dbReference type="HOGENOM" id="CLU_000445_114_15_0"/>
<evidence type="ECO:0000259" key="8">
    <source>
        <dbReference type="PROSITE" id="PS50110"/>
    </source>
</evidence>
<dbReference type="AlphaFoldDB" id="F0SP73"/>
<dbReference type="PRINTS" id="PR00344">
    <property type="entry name" value="BCTRLSENSOR"/>
</dbReference>
<dbReference type="SMART" id="SM00448">
    <property type="entry name" value="REC"/>
    <property type="match status" value="2"/>
</dbReference>
<keyword evidence="3 6" id="KW-0597">Phosphoprotein</keyword>
<dbReference type="Proteomes" id="UP000006860">
    <property type="component" value="Chromosome"/>
</dbReference>
<accession>F0SP73</accession>
<dbReference type="KEGG" id="pbs:Plabr_3579"/>
<dbReference type="eggNOG" id="COG3706">
    <property type="taxonomic scope" value="Bacteria"/>
</dbReference>
<keyword evidence="4" id="KW-0808">Transferase</keyword>
<dbReference type="SUPFAM" id="SSF47384">
    <property type="entry name" value="Homodimeric domain of signal transducing histidine kinase"/>
    <property type="match status" value="1"/>
</dbReference>
<dbReference type="eggNOG" id="COG0745">
    <property type="taxonomic scope" value="Bacteria"/>
</dbReference>
<dbReference type="InterPro" id="IPR036890">
    <property type="entry name" value="HATPase_C_sf"/>
</dbReference>
<dbReference type="InterPro" id="IPR036097">
    <property type="entry name" value="HisK_dim/P_sf"/>
</dbReference>
<dbReference type="SMART" id="SM00388">
    <property type="entry name" value="HisKA"/>
    <property type="match status" value="1"/>
</dbReference>
<dbReference type="CDD" id="cd00156">
    <property type="entry name" value="REC"/>
    <property type="match status" value="1"/>
</dbReference>
<dbReference type="PROSITE" id="PS50109">
    <property type="entry name" value="HIS_KIN"/>
    <property type="match status" value="1"/>
</dbReference>
<dbReference type="Gene3D" id="3.40.50.2300">
    <property type="match status" value="2"/>
</dbReference>
<evidence type="ECO:0000259" key="7">
    <source>
        <dbReference type="PROSITE" id="PS50109"/>
    </source>
</evidence>
<dbReference type="eggNOG" id="COG2205">
    <property type="taxonomic scope" value="Bacteria"/>
</dbReference>
<reference evidence="10" key="1">
    <citation type="submission" date="2011-02" db="EMBL/GenBank/DDBJ databases">
        <title>The complete genome of Planctomyces brasiliensis DSM 5305.</title>
        <authorList>
            <person name="Lucas S."/>
            <person name="Copeland A."/>
            <person name="Lapidus A."/>
            <person name="Bruce D."/>
            <person name="Goodwin L."/>
            <person name="Pitluck S."/>
            <person name="Kyrpides N."/>
            <person name="Mavromatis K."/>
            <person name="Pagani I."/>
            <person name="Ivanova N."/>
            <person name="Ovchinnikova G."/>
            <person name="Lu M."/>
            <person name="Detter J.C."/>
            <person name="Han C."/>
            <person name="Land M."/>
            <person name="Hauser L."/>
            <person name="Markowitz V."/>
            <person name="Cheng J.-F."/>
            <person name="Hugenholtz P."/>
            <person name="Woyke T."/>
            <person name="Wu D."/>
            <person name="Tindall B."/>
            <person name="Pomrenke H.G."/>
            <person name="Brambilla E."/>
            <person name="Klenk H.-P."/>
            <person name="Eisen J.A."/>
        </authorList>
    </citation>
    <scope>NUCLEOTIDE SEQUENCE [LARGE SCALE GENOMIC DNA]</scope>
    <source>
        <strain evidence="10">ATCC 49424 / DSM 5305 / JCM 21570 / NBRC 103401 / IFAM 1448</strain>
    </source>
</reference>
<feature type="domain" description="Response regulatory" evidence="8">
    <location>
        <begin position="10"/>
        <end position="132"/>
    </location>
</feature>
<name>F0SP73_RUBBR</name>
<dbReference type="Pfam" id="PF00512">
    <property type="entry name" value="HisKA"/>
    <property type="match status" value="1"/>
</dbReference>
<feature type="modified residue" description="4-aspartylphosphate" evidence="6">
    <location>
        <position position="460"/>
    </location>
</feature>
<gene>
    <name evidence="9" type="ordered locus">Plabr_3579</name>
</gene>
<dbReference type="SMART" id="SM00387">
    <property type="entry name" value="HATPase_c"/>
    <property type="match status" value="1"/>
</dbReference>
<evidence type="ECO:0000256" key="2">
    <source>
        <dbReference type="ARBA" id="ARBA00012438"/>
    </source>
</evidence>
<dbReference type="FunFam" id="3.30.565.10:FF:000010">
    <property type="entry name" value="Sensor histidine kinase RcsC"/>
    <property type="match status" value="1"/>
</dbReference>
<dbReference type="Pfam" id="PF02518">
    <property type="entry name" value="HATPase_c"/>
    <property type="match status" value="1"/>
</dbReference>
<dbReference type="InterPro" id="IPR004358">
    <property type="entry name" value="Sig_transdc_His_kin-like_C"/>
</dbReference>
<dbReference type="CDD" id="cd16922">
    <property type="entry name" value="HATPase_EvgS-ArcB-TorS-like"/>
    <property type="match status" value="1"/>
</dbReference>
<evidence type="ECO:0000256" key="4">
    <source>
        <dbReference type="ARBA" id="ARBA00022679"/>
    </source>
</evidence>
<proteinExistence type="predicted"/>
<evidence type="ECO:0000313" key="10">
    <source>
        <dbReference type="Proteomes" id="UP000006860"/>
    </source>
</evidence>
<keyword evidence="10" id="KW-1185">Reference proteome</keyword>
<dbReference type="SUPFAM" id="SSF55874">
    <property type="entry name" value="ATPase domain of HSP90 chaperone/DNA topoisomerase II/histidine kinase"/>
    <property type="match status" value="1"/>
</dbReference>
<feature type="domain" description="Response regulatory" evidence="8">
    <location>
        <begin position="409"/>
        <end position="525"/>
    </location>
</feature>
<protein>
    <recommendedName>
        <fullName evidence="2">histidine kinase</fullName>
        <ecNumber evidence="2">2.7.13.3</ecNumber>
    </recommendedName>
</protein>
<dbReference type="EC" id="2.7.13.3" evidence="2"/>
<dbReference type="GO" id="GO:0000155">
    <property type="term" value="F:phosphorelay sensor kinase activity"/>
    <property type="evidence" value="ECO:0007669"/>
    <property type="project" value="InterPro"/>
</dbReference>
<dbReference type="Pfam" id="PF00072">
    <property type="entry name" value="Response_reg"/>
    <property type="match status" value="2"/>
</dbReference>
<dbReference type="InterPro" id="IPR011006">
    <property type="entry name" value="CheY-like_superfamily"/>
</dbReference>
<feature type="domain" description="Histidine kinase" evidence="7">
    <location>
        <begin position="162"/>
        <end position="382"/>
    </location>
</feature>
<dbReference type="InterPro" id="IPR001789">
    <property type="entry name" value="Sig_transdc_resp-reg_receiver"/>
</dbReference>
<dbReference type="Gene3D" id="1.10.287.130">
    <property type="match status" value="1"/>
</dbReference>
<feature type="modified residue" description="4-aspartylphosphate" evidence="6">
    <location>
        <position position="66"/>
    </location>
</feature>
<dbReference type="EMBL" id="CP002546">
    <property type="protein sequence ID" value="ADY61176.1"/>
    <property type="molecule type" value="Genomic_DNA"/>
</dbReference>
<dbReference type="RefSeq" id="WP_013629895.1">
    <property type="nucleotide sequence ID" value="NC_015174.1"/>
</dbReference>
<dbReference type="CDD" id="cd00082">
    <property type="entry name" value="HisKA"/>
    <property type="match status" value="1"/>
</dbReference>
<dbReference type="CDD" id="cd17546">
    <property type="entry name" value="REC_hyHK_CKI1_RcsC-like"/>
    <property type="match status" value="1"/>
</dbReference>
<dbReference type="STRING" id="756272.Plabr_3579"/>
<evidence type="ECO:0000256" key="5">
    <source>
        <dbReference type="ARBA" id="ARBA00022777"/>
    </source>
</evidence>
<evidence type="ECO:0000256" key="6">
    <source>
        <dbReference type="PROSITE-ProRule" id="PRU00169"/>
    </source>
</evidence>
<organism evidence="9 10">
    <name type="scientific">Rubinisphaera brasiliensis (strain ATCC 49424 / DSM 5305 / JCM 21570 / IAM 15109 / NBRC 103401 / IFAM 1448)</name>
    <name type="common">Planctomyces brasiliensis</name>
    <dbReference type="NCBI Taxonomy" id="756272"/>
    <lineage>
        <taxon>Bacteria</taxon>
        <taxon>Pseudomonadati</taxon>
        <taxon>Planctomycetota</taxon>
        <taxon>Planctomycetia</taxon>
        <taxon>Planctomycetales</taxon>
        <taxon>Planctomycetaceae</taxon>
        <taxon>Rubinisphaera</taxon>
    </lineage>
</organism>
<comment type="catalytic activity">
    <reaction evidence="1">
        <text>ATP + protein L-histidine = ADP + protein N-phospho-L-histidine.</text>
        <dbReference type="EC" id="2.7.13.3"/>
    </reaction>
</comment>
<dbReference type="Gene3D" id="3.30.565.10">
    <property type="entry name" value="Histidine kinase-like ATPase, C-terminal domain"/>
    <property type="match status" value="1"/>
</dbReference>
<dbReference type="InterPro" id="IPR003661">
    <property type="entry name" value="HisK_dim/P_dom"/>
</dbReference>
<dbReference type="PANTHER" id="PTHR43047">
    <property type="entry name" value="TWO-COMPONENT HISTIDINE PROTEIN KINASE"/>
    <property type="match status" value="1"/>
</dbReference>
<evidence type="ECO:0000256" key="1">
    <source>
        <dbReference type="ARBA" id="ARBA00000085"/>
    </source>
</evidence>
<dbReference type="SUPFAM" id="SSF52172">
    <property type="entry name" value="CheY-like"/>
    <property type="match status" value="2"/>
</dbReference>
<dbReference type="InterPro" id="IPR005467">
    <property type="entry name" value="His_kinase_dom"/>
</dbReference>
<keyword evidence="5 9" id="KW-0418">Kinase</keyword>
<dbReference type="OrthoDB" id="9813394at2"/>
<dbReference type="InterPro" id="IPR003594">
    <property type="entry name" value="HATPase_dom"/>
</dbReference>
<dbReference type="PROSITE" id="PS50110">
    <property type="entry name" value="RESPONSE_REGULATORY"/>
    <property type="match status" value="2"/>
</dbReference>
<evidence type="ECO:0000256" key="3">
    <source>
        <dbReference type="ARBA" id="ARBA00022553"/>
    </source>
</evidence>
<sequence>MAKFGMPSQRVLLIDDSSEDRAMVRSALVRGGTDRRYEFLEAENAVRGLELCNDDSNLPIDCIIVDFHMPQMTGVELLGELLEGDIPRFPVIVLTGSSGTTQASQALQAGAQDYLTKDAIYPVVLSRLVDNAIERHVLMKRLKNSERAADSANRAKSALIGNISHEIRTPMTAVLGLCDVLLQSSLNDDQRNLLSMIRDNGSYLVEIVNDLLDISKMEADMLEIKPLAINLRDFLDDLISIMGVRANENSTTLDVGFADDVPEWIFADPIRLRQILLNLLSNAIKFTPNGKVRLEAQNAGNDSQNLIRFVVEDNGCGIPQEDLENIFLPFMQSGTDLANRSRGTGLGLSICRRLIVAMGGRIDVESVIDEGSSFTITLPLVEAHESMALQEKQTYTLSRTVEEILADCEVVVAEDTRATQVLMRRFIEASGGKVTVLEDGQQLVAHVREHHRSISVVITDLQMPVLDGLDATRAIREFDPHTPVLVLTADALAETRSEAMEAGADDLITKPIDREKFLEMLAHWCECSSEKKSQSCED</sequence>
<evidence type="ECO:0000313" key="9">
    <source>
        <dbReference type="EMBL" id="ADY61176.1"/>
    </source>
</evidence>